<organism evidence="2">
    <name type="scientific">viral metagenome</name>
    <dbReference type="NCBI Taxonomy" id="1070528"/>
    <lineage>
        <taxon>unclassified sequences</taxon>
        <taxon>metagenomes</taxon>
        <taxon>organismal metagenomes</taxon>
    </lineage>
</organism>
<evidence type="ECO:0000256" key="1">
    <source>
        <dbReference type="SAM" id="Phobius"/>
    </source>
</evidence>
<dbReference type="AlphaFoldDB" id="A0A6C0IK12"/>
<evidence type="ECO:0000313" key="2">
    <source>
        <dbReference type="EMBL" id="QHT93571.1"/>
    </source>
</evidence>
<feature type="transmembrane region" description="Helical" evidence="1">
    <location>
        <begin position="38"/>
        <end position="56"/>
    </location>
</feature>
<keyword evidence="1" id="KW-0812">Transmembrane</keyword>
<proteinExistence type="predicted"/>
<name>A0A6C0IK12_9ZZZZ</name>
<accession>A0A6C0IK12</accession>
<reference evidence="2" key="1">
    <citation type="journal article" date="2020" name="Nature">
        <title>Giant virus diversity and host interactions through global metagenomics.</title>
        <authorList>
            <person name="Schulz F."/>
            <person name="Roux S."/>
            <person name="Paez-Espino D."/>
            <person name="Jungbluth S."/>
            <person name="Walsh D.A."/>
            <person name="Denef V.J."/>
            <person name="McMahon K.D."/>
            <person name="Konstantinidis K.T."/>
            <person name="Eloe-Fadrosh E.A."/>
            <person name="Kyrpides N.C."/>
            <person name="Woyke T."/>
        </authorList>
    </citation>
    <scope>NUCLEOTIDE SEQUENCE</scope>
    <source>
        <strain evidence="2">GVMAG-M-3300024252-29</strain>
    </source>
</reference>
<keyword evidence="1" id="KW-1133">Transmembrane helix</keyword>
<sequence>MNTVVLAVCSCIIYALIHYVDRKIIKKQELDTRTTFKTSALMFVSIMIGSFIYEQLDLENMTNNVSSITEGTLTGGAPKVFTDNPGF</sequence>
<protein>
    <submittedName>
        <fullName evidence="2">Uncharacterized protein</fullName>
    </submittedName>
</protein>
<keyword evidence="1" id="KW-0472">Membrane</keyword>
<dbReference type="EMBL" id="MN740208">
    <property type="protein sequence ID" value="QHT93571.1"/>
    <property type="molecule type" value="Genomic_DNA"/>
</dbReference>